<feature type="region of interest" description="Disordered" evidence="1">
    <location>
        <begin position="16"/>
        <end position="55"/>
    </location>
</feature>
<dbReference type="HOGENOM" id="CLU_088285_2_2_1"/>
<dbReference type="PANTHER" id="PTHR28218:SF1">
    <property type="entry name" value="VPS4-ASSOCIATED PROTEIN 1"/>
    <property type="match status" value="1"/>
</dbReference>
<feature type="compositionally biased region" description="Basic and acidic residues" evidence="1">
    <location>
        <begin position="86"/>
        <end position="97"/>
    </location>
</feature>
<dbReference type="OMA" id="WQILLAK"/>
<evidence type="ECO:0000313" key="3">
    <source>
        <dbReference type="Proteomes" id="UP000015100"/>
    </source>
</evidence>
<accession>S7ZZ34</accession>
<organism evidence="2 3">
    <name type="scientific">Dactylellina haptotyla (strain CBS 200.50)</name>
    <name type="common">Nematode-trapping fungus</name>
    <name type="synonym">Monacrosporium haptotylum</name>
    <dbReference type="NCBI Taxonomy" id="1284197"/>
    <lineage>
        <taxon>Eukaryota</taxon>
        <taxon>Fungi</taxon>
        <taxon>Dikarya</taxon>
        <taxon>Ascomycota</taxon>
        <taxon>Pezizomycotina</taxon>
        <taxon>Orbiliomycetes</taxon>
        <taxon>Orbiliales</taxon>
        <taxon>Orbiliaceae</taxon>
        <taxon>Dactylellina</taxon>
    </lineage>
</organism>
<reference evidence="3" key="2">
    <citation type="submission" date="2013-04" db="EMBL/GenBank/DDBJ databases">
        <title>Genomic mechanisms accounting for the adaptation to parasitism in nematode-trapping fungi.</title>
        <authorList>
            <person name="Ahren D.G."/>
        </authorList>
    </citation>
    <scope>NUCLEOTIDE SEQUENCE [LARGE SCALE GENOMIC DNA]</scope>
    <source>
        <strain evidence="3">CBS 200.50</strain>
    </source>
</reference>
<proteinExistence type="predicted"/>
<dbReference type="EMBL" id="AQGS01001056">
    <property type="protein sequence ID" value="EPS35704.1"/>
    <property type="molecule type" value="Genomic_DNA"/>
</dbReference>
<feature type="region of interest" description="Disordered" evidence="1">
    <location>
        <begin position="86"/>
        <end position="111"/>
    </location>
</feature>
<keyword evidence="3" id="KW-1185">Reference proteome</keyword>
<dbReference type="GO" id="GO:0005768">
    <property type="term" value="C:endosome"/>
    <property type="evidence" value="ECO:0007669"/>
    <property type="project" value="TreeGrafter"/>
</dbReference>
<evidence type="ECO:0000256" key="1">
    <source>
        <dbReference type="SAM" id="MobiDB-lite"/>
    </source>
</evidence>
<dbReference type="STRING" id="1284197.S7ZZ34"/>
<protein>
    <submittedName>
        <fullName evidence="2">Uncharacterized protein</fullName>
    </submittedName>
</protein>
<dbReference type="AlphaFoldDB" id="S7ZZ34"/>
<name>S7ZZ34_DACHA</name>
<dbReference type="OrthoDB" id="2158714at2759"/>
<evidence type="ECO:0000313" key="2">
    <source>
        <dbReference type="EMBL" id="EPS35704.1"/>
    </source>
</evidence>
<sequence length="111" mass="13258">MDKELEIIKKEYEEKLKRKEEKKKDKDKDKDKGKEKEKVKEEEDSDKVKTEAEKLKAEKAVEVPSFSKYQLHRDFFNIRQQNYREKQIAKRNMERLKSPSSFPSVPKGGPV</sequence>
<dbReference type="Proteomes" id="UP000015100">
    <property type="component" value="Unassembled WGS sequence"/>
</dbReference>
<dbReference type="Pfam" id="PF08432">
    <property type="entry name" value="Vfa1"/>
    <property type="match status" value="1"/>
</dbReference>
<gene>
    <name evidence="2" type="ORF">H072_10838</name>
</gene>
<comment type="caution">
    <text evidence="2">The sequence shown here is derived from an EMBL/GenBank/DDBJ whole genome shotgun (WGS) entry which is preliminary data.</text>
</comment>
<dbReference type="InterPro" id="IPR013640">
    <property type="entry name" value="Vfa1"/>
</dbReference>
<reference evidence="2 3" key="1">
    <citation type="journal article" date="2013" name="PLoS Genet.">
        <title>Genomic mechanisms accounting for the adaptation to parasitism in nematode-trapping fungi.</title>
        <authorList>
            <person name="Meerupati T."/>
            <person name="Andersson K.M."/>
            <person name="Friman E."/>
            <person name="Kumar D."/>
            <person name="Tunlid A."/>
            <person name="Ahren D."/>
        </authorList>
    </citation>
    <scope>NUCLEOTIDE SEQUENCE [LARGE SCALE GENOMIC DNA]</scope>
    <source>
        <strain evidence="2 3">CBS 200.50</strain>
    </source>
</reference>
<dbReference type="PANTHER" id="PTHR28218">
    <property type="entry name" value="VPS4-ASSOCIATED PROTEIN 1"/>
    <property type="match status" value="1"/>
</dbReference>
<dbReference type="GO" id="GO:0007034">
    <property type="term" value="P:vacuolar transport"/>
    <property type="evidence" value="ECO:0007669"/>
    <property type="project" value="TreeGrafter"/>
</dbReference>